<keyword evidence="9" id="KW-0472">Membrane</keyword>
<evidence type="ECO:0000256" key="4">
    <source>
        <dbReference type="ARBA" id="ARBA00013226"/>
    </source>
</evidence>
<evidence type="ECO:0000256" key="9">
    <source>
        <dbReference type="SAM" id="Phobius"/>
    </source>
</evidence>
<feature type="transmembrane region" description="Helical" evidence="9">
    <location>
        <begin position="71"/>
        <end position="88"/>
    </location>
</feature>
<dbReference type="AlphaFoldDB" id="A0A8B8LR66"/>
<dbReference type="RefSeq" id="XP_027357369.1">
    <property type="nucleotide sequence ID" value="XM_027501568.1"/>
</dbReference>
<dbReference type="InterPro" id="IPR017395">
    <property type="entry name" value="Chlorophyllase-like"/>
</dbReference>
<evidence type="ECO:0000313" key="11">
    <source>
        <dbReference type="RefSeq" id="XP_027357369.1"/>
    </source>
</evidence>
<evidence type="ECO:0000256" key="7">
    <source>
        <dbReference type="ARBA" id="ARBA00022817"/>
    </source>
</evidence>
<evidence type="ECO:0000256" key="8">
    <source>
        <dbReference type="ARBA" id="ARBA00053022"/>
    </source>
</evidence>
<evidence type="ECO:0000313" key="10">
    <source>
        <dbReference type="Proteomes" id="UP000694853"/>
    </source>
</evidence>
<keyword evidence="7" id="KW-0881">Chlorophyll catabolism</keyword>
<keyword evidence="6" id="KW-0378">Hydrolase</keyword>
<organism evidence="10 11">
    <name type="scientific">Abrus precatorius</name>
    <name type="common">Indian licorice</name>
    <name type="synonym">Glycine abrus</name>
    <dbReference type="NCBI Taxonomy" id="3816"/>
    <lineage>
        <taxon>Eukaryota</taxon>
        <taxon>Viridiplantae</taxon>
        <taxon>Streptophyta</taxon>
        <taxon>Embryophyta</taxon>
        <taxon>Tracheophyta</taxon>
        <taxon>Spermatophyta</taxon>
        <taxon>Magnoliopsida</taxon>
        <taxon>eudicotyledons</taxon>
        <taxon>Gunneridae</taxon>
        <taxon>Pentapetalae</taxon>
        <taxon>rosids</taxon>
        <taxon>fabids</taxon>
        <taxon>Fabales</taxon>
        <taxon>Fabaceae</taxon>
        <taxon>Papilionoideae</taxon>
        <taxon>50 kb inversion clade</taxon>
        <taxon>NPAAA clade</taxon>
        <taxon>indigoferoid/millettioid clade</taxon>
        <taxon>Abreae</taxon>
        <taxon>Abrus</taxon>
    </lineage>
</organism>
<keyword evidence="5" id="KW-0963">Cytoplasm</keyword>
<dbReference type="Proteomes" id="UP000694853">
    <property type="component" value="Unplaced"/>
</dbReference>
<comment type="similarity">
    <text evidence="3">Belongs to the AB hydrolase superfamily. Lipase family.</text>
</comment>
<reference evidence="10" key="1">
    <citation type="journal article" date="2019" name="Toxins">
        <title>Detection of Abrin-Like and Prepropulchellin-Like Toxin Genes and Transcripts Using Whole Genome Sequencing and Full-Length Transcript Sequencing of Abrus precatorius.</title>
        <authorList>
            <person name="Hovde B.T."/>
            <person name="Daligault H.E."/>
            <person name="Hanschen E.R."/>
            <person name="Kunde Y.A."/>
            <person name="Johnson M.B."/>
            <person name="Starkenburg S.R."/>
            <person name="Johnson S.L."/>
        </authorList>
    </citation>
    <scope>NUCLEOTIDE SEQUENCE [LARGE SCALE GENOMIC DNA]</scope>
</reference>
<dbReference type="Pfam" id="PF07224">
    <property type="entry name" value="Chlorophyllase"/>
    <property type="match status" value="1"/>
</dbReference>
<dbReference type="PANTHER" id="PTHR33428:SF10">
    <property type="entry name" value="CHLOROPHYLLASE-1"/>
    <property type="match status" value="1"/>
</dbReference>
<dbReference type="UniPathway" id="UPA00674"/>
<dbReference type="GO" id="GO:0005829">
    <property type="term" value="C:cytosol"/>
    <property type="evidence" value="ECO:0007669"/>
    <property type="project" value="UniProtKB-SubCell"/>
</dbReference>
<evidence type="ECO:0000256" key="2">
    <source>
        <dbReference type="ARBA" id="ARBA00005212"/>
    </source>
</evidence>
<evidence type="ECO:0000256" key="5">
    <source>
        <dbReference type="ARBA" id="ARBA00022490"/>
    </source>
</evidence>
<dbReference type="OrthoDB" id="2093222at2759"/>
<dbReference type="GO" id="GO:0047746">
    <property type="term" value="F:chlorophyllase activity"/>
    <property type="evidence" value="ECO:0007669"/>
    <property type="project" value="UniProtKB-EC"/>
</dbReference>
<dbReference type="KEGG" id="aprc:113866769"/>
<protein>
    <recommendedName>
        <fullName evidence="4">chlorophyllase</fullName>
        <ecNumber evidence="4">3.1.1.14</ecNumber>
    </recommendedName>
</protein>
<dbReference type="GeneID" id="113866769"/>
<comment type="catalytic activity">
    <reaction evidence="8">
        <text>a chlorophyll + H2O = a chlorophyllide + phytol + H(+)</text>
        <dbReference type="Rhea" id="RHEA:19605"/>
        <dbReference type="ChEBI" id="CHEBI:15377"/>
        <dbReference type="ChEBI" id="CHEBI:15378"/>
        <dbReference type="ChEBI" id="CHEBI:17327"/>
        <dbReference type="ChEBI" id="CHEBI:139291"/>
        <dbReference type="ChEBI" id="CHEBI:139292"/>
        <dbReference type="EC" id="3.1.1.14"/>
    </reaction>
    <physiologicalReaction direction="left-to-right" evidence="8">
        <dbReference type="Rhea" id="RHEA:19606"/>
    </physiologicalReaction>
</comment>
<feature type="transmembrane region" description="Helical" evidence="9">
    <location>
        <begin position="41"/>
        <end position="64"/>
    </location>
</feature>
<dbReference type="SUPFAM" id="SSF53474">
    <property type="entry name" value="alpha/beta-Hydrolases"/>
    <property type="match status" value="1"/>
</dbReference>
<evidence type="ECO:0000256" key="6">
    <source>
        <dbReference type="ARBA" id="ARBA00022801"/>
    </source>
</evidence>
<keyword evidence="9" id="KW-0812">Transmembrane</keyword>
<dbReference type="Gene3D" id="3.40.50.1820">
    <property type="entry name" value="alpha/beta hydrolase"/>
    <property type="match status" value="1"/>
</dbReference>
<dbReference type="InterPro" id="IPR029058">
    <property type="entry name" value="AB_hydrolase_fold"/>
</dbReference>
<sequence length="320" mass="34711">MEHRTQQELPSTDVFQNGDIQWKQFNVDTSTSSSSSPPKPLLIFTPIVTGAYPVILFCHGFCILNSFYSKLLGHIVSHGFIVVAPQLFCNGMPMFGPSEVKFVGKVVDWLAEGLQPLLMENVEAQLENVVLAGHSKGGKTAFAVALGYAKTKLQFSALIGIDPVAGISKCKVCRSLPHILTGVPRSFNLDIPVVVIGTGLGPEKVNCCSPPCAPNGVNHKEFFNECKPPCAHFVAKEYGHMDMLDDEINGIIGNILSKCVCKNGMGPRELMRRTVGGLIVAFLRANLNAQWKDFDAILADPSLAPAKLEDPVVYVPACMR</sequence>
<reference evidence="11" key="2">
    <citation type="submission" date="2025-08" db="UniProtKB">
        <authorList>
            <consortium name="RefSeq"/>
        </authorList>
    </citation>
    <scope>IDENTIFICATION</scope>
    <source>
        <tissue evidence="11">Young leaves</tissue>
    </source>
</reference>
<dbReference type="GO" id="GO:0015996">
    <property type="term" value="P:chlorophyll catabolic process"/>
    <property type="evidence" value="ECO:0007669"/>
    <property type="project" value="UniProtKB-UniPathway"/>
</dbReference>
<name>A0A8B8LR66_ABRPR</name>
<dbReference type="PANTHER" id="PTHR33428">
    <property type="entry name" value="CHLOROPHYLLASE-2, CHLOROPLASTIC"/>
    <property type="match status" value="1"/>
</dbReference>
<proteinExistence type="inferred from homology"/>
<evidence type="ECO:0000256" key="3">
    <source>
        <dbReference type="ARBA" id="ARBA00010701"/>
    </source>
</evidence>
<accession>A0A8B8LR66</accession>
<comment type="pathway">
    <text evidence="2">Porphyrin-containing compound metabolism; chlorophyll degradation.</text>
</comment>
<keyword evidence="9" id="KW-1133">Transmembrane helix</keyword>
<dbReference type="EC" id="3.1.1.14" evidence="4"/>
<comment type="subcellular location">
    <subcellularLocation>
        <location evidence="1">Cytoplasm</location>
        <location evidence="1">Cytosol</location>
    </subcellularLocation>
</comment>
<evidence type="ECO:0000256" key="1">
    <source>
        <dbReference type="ARBA" id="ARBA00004514"/>
    </source>
</evidence>
<gene>
    <name evidence="11" type="primary">LOC113866769</name>
</gene>
<dbReference type="FunFam" id="3.40.50.1820:FF:000159">
    <property type="entry name" value="Chlorophyllase-2, chloroplastic"/>
    <property type="match status" value="1"/>
</dbReference>
<keyword evidence="10" id="KW-1185">Reference proteome</keyword>